<evidence type="ECO:0000313" key="2">
    <source>
        <dbReference type="Proteomes" id="UP000827092"/>
    </source>
</evidence>
<gene>
    <name evidence="1" type="ORF">JTE90_016531</name>
</gene>
<dbReference type="AlphaFoldDB" id="A0AAV6UWU4"/>
<protein>
    <submittedName>
        <fullName evidence="1">Uncharacterized protein</fullName>
    </submittedName>
</protein>
<sequence length="76" mass="8472">MRPIFSSQCALYLPLKQLGGDSLAKTALSPDLTSFAFLQDSSSEFLLFSRSTGNADQLLFLENCYKMCVFFDNGLF</sequence>
<evidence type="ECO:0000313" key="1">
    <source>
        <dbReference type="EMBL" id="KAG8188297.1"/>
    </source>
</evidence>
<comment type="caution">
    <text evidence="1">The sequence shown here is derived from an EMBL/GenBank/DDBJ whole genome shotgun (WGS) entry which is preliminary data.</text>
</comment>
<dbReference type="Proteomes" id="UP000827092">
    <property type="component" value="Unassembled WGS sequence"/>
</dbReference>
<name>A0AAV6UWU4_9ARAC</name>
<keyword evidence="2" id="KW-1185">Reference proteome</keyword>
<reference evidence="1 2" key="1">
    <citation type="journal article" date="2022" name="Nat. Ecol. Evol.">
        <title>A masculinizing supergene underlies an exaggerated male reproductive morph in a spider.</title>
        <authorList>
            <person name="Hendrickx F."/>
            <person name="De Corte Z."/>
            <person name="Sonet G."/>
            <person name="Van Belleghem S.M."/>
            <person name="Kostlbacher S."/>
            <person name="Vangestel C."/>
        </authorList>
    </citation>
    <scope>NUCLEOTIDE SEQUENCE [LARGE SCALE GENOMIC DNA]</scope>
    <source>
        <strain evidence="1">W744_W776</strain>
    </source>
</reference>
<accession>A0AAV6UWU4</accession>
<proteinExistence type="predicted"/>
<organism evidence="1 2">
    <name type="scientific">Oedothorax gibbosus</name>
    <dbReference type="NCBI Taxonomy" id="931172"/>
    <lineage>
        <taxon>Eukaryota</taxon>
        <taxon>Metazoa</taxon>
        <taxon>Ecdysozoa</taxon>
        <taxon>Arthropoda</taxon>
        <taxon>Chelicerata</taxon>
        <taxon>Arachnida</taxon>
        <taxon>Araneae</taxon>
        <taxon>Araneomorphae</taxon>
        <taxon>Entelegynae</taxon>
        <taxon>Araneoidea</taxon>
        <taxon>Linyphiidae</taxon>
        <taxon>Erigoninae</taxon>
        <taxon>Oedothorax</taxon>
    </lineage>
</organism>
<dbReference type="EMBL" id="JAFNEN010000243">
    <property type="protein sequence ID" value="KAG8188297.1"/>
    <property type="molecule type" value="Genomic_DNA"/>
</dbReference>